<feature type="transmembrane region" description="Helical" evidence="6">
    <location>
        <begin position="101"/>
        <end position="121"/>
    </location>
</feature>
<keyword evidence="2" id="KW-1003">Cell membrane</keyword>
<reference evidence="7" key="1">
    <citation type="submission" date="2018-05" db="EMBL/GenBank/DDBJ databases">
        <authorList>
            <person name="Lanie J.A."/>
            <person name="Ng W.-L."/>
            <person name="Kazmierczak K.M."/>
            <person name="Andrzejewski T.M."/>
            <person name="Davidsen T.M."/>
            <person name="Wayne K.J."/>
            <person name="Tettelin H."/>
            <person name="Glass J.I."/>
            <person name="Rusch D."/>
            <person name="Podicherti R."/>
            <person name="Tsui H.-C.T."/>
            <person name="Winkler M.E."/>
        </authorList>
    </citation>
    <scope>NUCLEOTIDE SEQUENCE</scope>
</reference>
<evidence type="ECO:0000256" key="5">
    <source>
        <dbReference type="ARBA" id="ARBA00023136"/>
    </source>
</evidence>
<dbReference type="PANTHER" id="PTHR30482">
    <property type="entry name" value="HIGH-AFFINITY BRANCHED-CHAIN AMINO ACID TRANSPORT SYSTEM PERMEASE"/>
    <property type="match status" value="1"/>
</dbReference>
<feature type="transmembrane region" description="Helical" evidence="6">
    <location>
        <begin position="74"/>
        <end position="94"/>
    </location>
</feature>
<feature type="transmembrane region" description="Helical" evidence="6">
    <location>
        <begin position="127"/>
        <end position="147"/>
    </location>
</feature>
<dbReference type="Pfam" id="PF02653">
    <property type="entry name" value="BPD_transp_2"/>
    <property type="match status" value="1"/>
</dbReference>
<accession>A0A381WRX1</accession>
<keyword evidence="3 6" id="KW-0812">Transmembrane</keyword>
<keyword evidence="5 6" id="KW-0472">Membrane</keyword>
<sequence length="165" mass="17550">MLALIVLGYLATALIDNQYPFFAGFAILQLVVMALAWNILGGYGGYVNFGSAAFFGLGAYSAIVSYQFFGAPLIVQILAGGCFCALLGLATGYLTLRLRGVYFAIATLALLVVSETLIHNWDYVGGAAGAYILPSRTLSFLGVLVVGQDGGLFSNNKEFLFFLQC</sequence>
<name>A0A381WRX1_9ZZZZ</name>
<evidence type="ECO:0000256" key="3">
    <source>
        <dbReference type="ARBA" id="ARBA00022692"/>
    </source>
</evidence>
<evidence type="ECO:0000313" key="7">
    <source>
        <dbReference type="EMBL" id="SVA55244.1"/>
    </source>
</evidence>
<protein>
    <recommendedName>
        <fullName evidence="8">Branched-chain amino acid ABC transporter permease</fullName>
    </recommendedName>
</protein>
<dbReference type="PANTHER" id="PTHR30482:SF10">
    <property type="entry name" value="HIGH-AFFINITY BRANCHED-CHAIN AMINO ACID TRANSPORT PROTEIN BRAE"/>
    <property type="match status" value="1"/>
</dbReference>
<evidence type="ECO:0000256" key="6">
    <source>
        <dbReference type="SAM" id="Phobius"/>
    </source>
</evidence>
<evidence type="ECO:0000256" key="2">
    <source>
        <dbReference type="ARBA" id="ARBA00022475"/>
    </source>
</evidence>
<keyword evidence="4 6" id="KW-1133">Transmembrane helix</keyword>
<organism evidence="7">
    <name type="scientific">marine metagenome</name>
    <dbReference type="NCBI Taxonomy" id="408172"/>
    <lineage>
        <taxon>unclassified sequences</taxon>
        <taxon>metagenomes</taxon>
        <taxon>ecological metagenomes</taxon>
    </lineage>
</organism>
<evidence type="ECO:0008006" key="8">
    <source>
        <dbReference type="Google" id="ProtNLM"/>
    </source>
</evidence>
<dbReference type="GO" id="GO:0015658">
    <property type="term" value="F:branched-chain amino acid transmembrane transporter activity"/>
    <property type="evidence" value="ECO:0007669"/>
    <property type="project" value="InterPro"/>
</dbReference>
<comment type="subcellular location">
    <subcellularLocation>
        <location evidence="1">Cell membrane</location>
        <topology evidence="1">Multi-pass membrane protein</topology>
    </subcellularLocation>
</comment>
<proteinExistence type="predicted"/>
<dbReference type="GO" id="GO:0005886">
    <property type="term" value="C:plasma membrane"/>
    <property type="evidence" value="ECO:0007669"/>
    <property type="project" value="UniProtKB-SubCell"/>
</dbReference>
<feature type="transmembrane region" description="Helical" evidence="6">
    <location>
        <begin position="20"/>
        <end position="40"/>
    </location>
</feature>
<dbReference type="CDD" id="cd06581">
    <property type="entry name" value="TM_PBP1_LivM_like"/>
    <property type="match status" value="1"/>
</dbReference>
<gene>
    <name evidence="7" type="ORF">METZ01_LOCUS108098</name>
</gene>
<dbReference type="AlphaFoldDB" id="A0A381WRX1"/>
<evidence type="ECO:0000256" key="4">
    <source>
        <dbReference type="ARBA" id="ARBA00022989"/>
    </source>
</evidence>
<feature type="non-terminal residue" evidence="7">
    <location>
        <position position="165"/>
    </location>
</feature>
<dbReference type="InterPro" id="IPR043428">
    <property type="entry name" value="LivM-like"/>
</dbReference>
<evidence type="ECO:0000256" key="1">
    <source>
        <dbReference type="ARBA" id="ARBA00004651"/>
    </source>
</evidence>
<dbReference type="EMBL" id="UINC01012681">
    <property type="protein sequence ID" value="SVA55244.1"/>
    <property type="molecule type" value="Genomic_DNA"/>
</dbReference>
<feature type="transmembrane region" description="Helical" evidence="6">
    <location>
        <begin position="47"/>
        <end position="68"/>
    </location>
</feature>
<dbReference type="InterPro" id="IPR001851">
    <property type="entry name" value="ABC_transp_permease"/>
</dbReference>